<evidence type="ECO:0000259" key="12">
    <source>
        <dbReference type="PROSITE" id="PS51456"/>
    </source>
</evidence>
<dbReference type="InterPro" id="IPR001680">
    <property type="entry name" value="WD40_rpt"/>
</dbReference>
<keyword evidence="6 9" id="KW-0505">Motor protein</keyword>
<dbReference type="PANTHER" id="PTHR13140">
    <property type="entry name" value="MYOSIN"/>
    <property type="match status" value="1"/>
</dbReference>
<comment type="similarity">
    <text evidence="9">Belongs to the TRAFAC class myosin-kinesin ATPase superfamily. Myosin family.</text>
</comment>
<organism evidence="13 14">
    <name type="scientific">Diacronema lutheri</name>
    <name type="common">Unicellular marine alga</name>
    <name type="synonym">Monochrysis lutheri</name>
    <dbReference type="NCBI Taxonomy" id="2081491"/>
    <lineage>
        <taxon>Eukaryota</taxon>
        <taxon>Haptista</taxon>
        <taxon>Haptophyta</taxon>
        <taxon>Pavlovophyceae</taxon>
        <taxon>Pavlovales</taxon>
        <taxon>Pavlovaceae</taxon>
        <taxon>Diacronema</taxon>
    </lineage>
</organism>
<evidence type="ECO:0000313" key="13">
    <source>
        <dbReference type="EMBL" id="KAG8465974.1"/>
    </source>
</evidence>
<dbReference type="InterPro" id="IPR036020">
    <property type="entry name" value="WW_dom_sf"/>
</dbReference>
<dbReference type="InterPro" id="IPR019775">
    <property type="entry name" value="WD40_repeat_CS"/>
</dbReference>
<dbReference type="InterPro" id="IPR015943">
    <property type="entry name" value="WD40/YVTN_repeat-like_dom_sf"/>
</dbReference>
<dbReference type="OrthoDB" id="6108017at2759"/>
<dbReference type="PROSITE" id="PS50294">
    <property type="entry name" value="WD_REPEATS_REGION"/>
    <property type="match status" value="3"/>
</dbReference>
<dbReference type="PROSITE" id="PS00678">
    <property type="entry name" value="WD_REPEATS_1"/>
    <property type="match status" value="5"/>
</dbReference>
<dbReference type="Pfam" id="PF00063">
    <property type="entry name" value="Myosin_head"/>
    <property type="match status" value="1"/>
</dbReference>
<dbReference type="Gene3D" id="3.20.90.10">
    <property type="entry name" value="Tubby Protein, Chain A"/>
    <property type="match status" value="1"/>
</dbReference>
<protein>
    <submittedName>
        <fullName evidence="13">Uncharacterized protein</fullName>
    </submittedName>
</protein>
<dbReference type="PANTHER" id="PTHR13140:SF706">
    <property type="entry name" value="DILUTE CLASS UNCONVENTIONAL MYOSIN, ISOFORM C"/>
    <property type="match status" value="1"/>
</dbReference>
<dbReference type="Proteomes" id="UP000751190">
    <property type="component" value="Unassembled WGS sequence"/>
</dbReference>
<dbReference type="SMART" id="SM00242">
    <property type="entry name" value="MYSc"/>
    <property type="match status" value="1"/>
</dbReference>
<feature type="repeat" description="WD" evidence="8">
    <location>
        <begin position="1334"/>
        <end position="1373"/>
    </location>
</feature>
<evidence type="ECO:0000256" key="1">
    <source>
        <dbReference type="ARBA" id="ARBA00022574"/>
    </source>
</evidence>
<keyword evidence="5 9" id="KW-0518">Myosin</keyword>
<dbReference type="GO" id="GO:0016020">
    <property type="term" value="C:membrane"/>
    <property type="evidence" value="ECO:0007669"/>
    <property type="project" value="TreeGrafter"/>
</dbReference>
<dbReference type="EMBL" id="JAGTXO010000009">
    <property type="protein sequence ID" value="KAG8465974.1"/>
    <property type="molecule type" value="Genomic_DNA"/>
</dbReference>
<dbReference type="PRINTS" id="PR00320">
    <property type="entry name" value="GPROTEINBRPT"/>
</dbReference>
<reference evidence="13" key="1">
    <citation type="submission" date="2021-05" db="EMBL/GenBank/DDBJ databases">
        <title>The genome of the haptophyte Pavlova lutheri (Diacronema luteri, Pavlovales) - a model for lipid biosynthesis in eukaryotic algae.</title>
        <authorList>
            <person name="Hulatt C.J."/>
            <person name="Posewitz M.C."/>
        </authorList>
    </citation>
    <scope>NUCLEOTIDE SEQUENCE</scope>
    <source>
        <strain evidence="13">NIVA-4/92</strain>
    </source>
</reference>
<evidence type="ECO:0000256" key="10">
    <source>
        <dbReference type="SAM" id="Coils"/>
    </source>
</evidence>
<dbReference type="SUPFAM" id="SSF52540">
    <property type="entry name" value="P-loop containing nucleoside triphosphate hydrolases"/>
    <property type="match status" value="1"/>
</dbReference>
<dbReference type="PROSITE" id="PS51456">
    <property type="entry name" value="MYOSIN_MOTOR"/>
    <property type="match status" value="1"/>
</dbReference>
<dbReference type="Gene3D" id="1.20.58.530">
    <property type="match status" value="1"/>
</dbReference>
<evidence type="ECO:0000256" key="4">
    <source>
        <dbReference type="ARBA" id="ARBA00022840"/>
    </source>
</evidence>
<feature type="domain" description="Myosin motor" evidence="12">
    <location>
        <begin position="2"/>
        <end position="676"/>
    </location>
</feature>
<dbReference type="SUPFAM" id="SSF50978">
    <property type="entry name" value="WD40 repeat-like"/>
    <property type="match status" value="1"/>
</dbReference>
<dbReference type="OMA" id="VERESTW"/>
<dbReference type="SUPFAM" id="SSF51045">
    <property type="entry name" value="WW domain"/>
    <property type="match status" value="1"/>
</dbReference>
<dbReference type="InterPro" id="IPR020472">
    <property type="entry name" value="WD40_PAC1"/>
</dbReference>
<dbReference type="Pfam" id="PF00400">
    <property type="entry name" value="WD40"/>
    <property type="match status" value="5"/>
</dbReference>
<dbReference type="PROSITE" id="PS50096">
    <property type="entry name" value="IQ"/>
    <property type="match status" value="1"/>
</dbReference>
<feature type="region of interest" description="Actin-binding" evidence="9">
    <location>
        <begin position="554"/>
        <end position="576"/>
    </location>
</feature>
<evidence type="ECO:0000259" key="11">
    <source>
        <dbReference type="PROSITE" id="PS50020"/>
    </source>
</evidence>
<dbReference type="CDD" id="cd00201">
    <property type="entry name" value="WW"/>
    <property type="match status" value="1"/>
</dbReference>
<name>A0A8J5XMB7_DIALT</name>
<gene>
    <name evidence="13" type="ORF">KFE25_005544</name>
</gene>
<dbReference type="GO" id="GO:0005524">
    <property type="term" value="F:ATP binding"/>
    <property type="evidence" value="ECO:0007669"/>
    <property type="project" value="UniProtKB-UniRule"/>
</dbReference>
<dbReference type="Pfam" id="PF00397">
    <property type="entry name" value="WW"/>
    <property type="match status" value="1"/>
</dbReference>
<feature type="domain" description="WW" evidence="11">
    <location>
        <begin position="882"/>
        <end position="915"/>
    </location>
</feature>
<dbReference type="InterPro" id="IPR036961">
    <property type="entry name" value="Kinesin_motor_dom_sf"/>
</dbReference>
<dbReference type="Gene3D" id="2.130.10.10">
    <property type="entry name" value="YVTN repeat-like/Quinoprotein amine dehydrogenase"/>
    <property type="match status" value="2"/>
</dbReference>
<dbReference type="SMART" id="SM00320">
    <property type="entry name" value="WD40"/>
    <property type="match status" value="7"/>
</dbReference>
<dbReference type="GO" id="GO:0051015">
    <property type="term" value="F:actin filament binding"/>
    <property type="evidence" value="ECO:0007669"/>
    <property type="project" value="TreeGrafter"/>
</dbReference>
<sequence>MASPDDLTKLPSLDPASIEKALKARFDAGKIYTKVNSLLVAVNPYKTIDGIYTAETLRAYTQYAKLPPQPHVYSVAADAYRGLLESHSQTLIISGESGAGKTETSKVVLQFLAHAATSSSSSTSASGLEGRIVASTPVLEAFGNAKTLLNDNSSRYGKFLMLQFNHSGKIQGATISTYLLEKSRVVSHAPGERNYHAFYCLCASPLAAGFGLGGADGYALCGAGAALPSDGALFDGTDAALESVGFSPVERESTWRLLAAALLLGNVSFGDAPEADAAVGTAGAMAAIARLLQADESELSFSLTKRNIRAGREFIESPCTAEQAGFLREGMAKAIYSKLFDWAVGRVNASLDLSGASSRSAFFIGILDIFGFEQFELNSLEQLCINYTNEKLQARFNNAVFASAAEENAVEGVAIDDADLADFDNSEVVTLIEHHTTGVLALINEECIVPKGTDASLHEKLAKQHNGCSRFKKVIKAKDRFAIVHYAGAVQYSSAGMLGKNKDSVSEDMLVLMQASEDPFMRSVFADAPETIAAAARKRGAKFQGVVAKFGRQLGELMDVLDSSDMHFIRCVKPNMHKAAGEWQSEALMRQLRSSGVLEVVRVFGMGYPDRVPHSEIVSRFGCIPAKQDRPDAALAERAGAEVTLRALLSQKDFAIGATKSFLKSGVLAGLRLRREELVATKASYIQARLRGMFSRSKWREAAQQLLDRKAMEEAEKRRLAEEAERAREEEEALSLLEAADAEKGRAALAAEKAEAEAELARRLAEESAYEAAFAKAQEEAVVASVAAAVSPPAAPAAAAAAAAAKSAGGALAPPGTNAHADAIGPLLSARARGERPPLSARVHEQFAASMPKDVLEYALYLGMDPTVDQDLLWIAEEALKTPDPPGWVEMLDPRGLLYFFNETTGESSRQHPLAEHYQQLYFKMKLEKASDGAPANGQKNEGGGAHVGGGHLLTPAKVQASFARQNTFSINLGPHITSMSKALSLATPRSSKLVAERFGITTPGADVRALLVGPARWDGTSAALHEATVSKETAGLFTRHTMYLLLSEAYRAFAFSATRHSTSRLTEYAISLDQIADEKGSAFAGRMRTNQQAREWILYDNNDDAYGLKTGTPRTELGLIVYKKKVLGPIQVEVAVPKVAADGISYVKLAPRTPEETMLQQYKAGRLDGMSVLKCSIVVQPGAGAVELVADEPAALAGQTVFRALKNVDGTWSLSYAHPLSAMHAFCFLLTIVVNPLTMVLDVPPRAGRGTWTAGGKQPLPAEIAASIGQGLPNVINSATLGWLSDARLAVYSLAVVDNVVFSGLFCGDIRVWHTDRYKSLVDAESKPEYDTLRGHRAAVTALLVDDGRLISCAEDKLVVVWDLTTLKPRATLSGHVLGVRCLALSGSALVSAGHDRSIKVWDTKSMSLTKSIDEAHRDWIRGVKVYKGSVCATGSKDKTVKLWDFRSWEVMGTLKATSDVHAIEVADGLVYAACADAKIRSWNMLTLQKAHILIGHTGTVRGLHLEPSTQTLYSAGEDKKVKLWDLKTLTCATLFGHSRFIRAVAYNSTTKKLYSGGDDARVKMWEATSA</sequence>
<keyword evidence="1 8" id="KW-0853">WD repeat</keyword>
<dbReference type="GO" id="GO:0007015">
    <property type="term" value="P:actin filament organization"/>
    <property type="evidence" value="ECO:0007669"/>
    <property type="project" value="TreeGrafter"/>
</dbReference>
<evidence type="ECO:0000256" key="8">
    <source>
        <dbReference type="PROSITE-ProRule" id="PRU00221"/>
    </source>
</evidence>
<dbReference type="Gene3D" id="1.20.120.720">
    <property type="entry name" value="Myosin VI head, motor domain, U50 subdomain"/>
    <property type="match status" value="1"/>
</dbReference>
<evidence type="ECO:0000256" key="3">
    <source>
        <dbReference type="ARBA" id="ARBA00022741"/>
    </source>
</evidence>
<dbReference type="InterPro" id="IPR027417">
    <property type="entry name" value="P-loop_NTPase"/>
</dbReference>
<dbReference type="CDD" id="cd00200">
    <property type="entry name" value="WD40"/>
    <property type="match status" value="1"/>
</dbReference>
<dbReference type="GO" id="GO:0016459">
    <property type="term" value="C:myosin complex"/>
    <property type="evidence" value="ECO:0007669"/>
    <property type="project" value="UniProtKB-KW"/>
</dbReference>
<dbReference type="Gene3D" id="3.30.1470.10">
    <property type="entry name" value="Photosystem I PsaD, reaction center subunit II"/>
    <property type="match status" value="1"/>
</dbReference>
<evidence type="ECO:0000256" key="5">
    <source>
        <dbReference type="ARBA" id="ARBA00023123"/>
    </source>
</evidence>
<dbReference type="Gene3D" id="1.10.10.820">
    <property type="match status" value="1"/>
</dbReference>
<accession>A0A8J5XMB7</accession>
<evidence type="ECO:0000313" key="14">
    <source>
        <dbReference type="Proteomes" id="UP000751190"/>
    </source>
</evidence>
<evidence type="ECO:0000256" key="7">
    <source>
        <dbReference type="ARBA" id="ARBA00023203"/>
    </source>
</evidence>
<dbReference type="PROSITE" id="PS50082">
    <property type="entry name" value="WD_REPEATS_2"/>
    <property type="match status" value="5"/>
</dbReference>
<dbReference type="Gene3D" id="1.20.5.4820">
    <property type="match status" value="1"/>
</dbReference>
<dbReference type="InterPro" id="IPR000007">
    <property type="entry name" value="Tubby_C"/>
</dbReference>
<keyword evidence="14" id="KW-1185">Reference proteome</keyword>
<dbReference type="Pfam" id="PF01167">
    <property type="entry name" value="Tub"/>
    <property type="match status" value="1"/>
</dbReference>
<dbReference type="GO" id="GO:0005737">
    <property type="term" value="C:cytoplasm"/>
    <property type="evidence" value="ECO:0007669"/>
    <property type="project" value="TreeGrafter"/>
</dbReference>
<dbReference type="InterPro" id="IPR001202">
    <property type="entry name" value="WW_dom"/>
</dbReference>
<feature type="binding site" evidence="9">
    <location>
        <begin position="95"/>
        <end position="102"/>
    </location>
    <ligand>
        <name>ATP</name>
        <dbReference type="ChEBI" id="CHEBI:30616"/>
    </ligand>
</feature>
<evidence type="ECO:0000256" key="2">
    <source>
        <dbReference type="ARBA" id="ARBA00022737"/>
    </source>
</evidence>
<feature type="repeat" description="WD" evidence="8">
    <location>
        <begin position="1374"/>
        <end position="1413"/>
    </location>
</feature>
<evidence type="ECO:0000256" key="9">
    <source>
        <dbReference type="PROSITE-ProRule" id="PRU00782"/>
    </source>
</evidence>
<feature type="repeat" description="WD" evidence="8">
    <location>
        <begin position="1415"/>
        <end position="1455"/>
    </location>
</feature>
<proteinExistence type="inferred from homology"/>
<feature type="repeat" description="WD" evidence="8">
    <location>
        <begin position="1536"/>
        <end position="1572"/>
    </location>
</feature>
<dbReference type="Gene3D" id="3.40.850.10">
    <property type="entry name" value="Kinesin motor domain"/>
    <property type="match status" value="1"/>
</dbReference>
<dbReference type="PROSITE" id="PS50020">
    <property type="entry name" value="WW_DOMAIN_2"/>
    <property type="match status" value="1"/>
</dbReference>
<dbReference type="CDD" id="cd00124">
    <property type="entry name" value="MYSc"/>
    <property type="match status" value="1"/>
</dbReference>
<evidence type="ECO:0000256" key="6">
    <source>
        <dbReference type="ARBA" id="ARBA00023175"/>
    </source>
</evidence>
<dbReference type="InterPro" id="IPR036322">
    <property type="entry name" value="WD40_repeat_dom_sf"/>
</dbReference>
<keyword evidence="7 9" id="KW-0009">Actin-binding</keyword>
<keyword evidence="2" id="KW-0677">Repeat</keyword>
<dbReference type="InterPro" id="IPR001609">
    <property type="entry name" value="Myosin_head_motor_dom-like"/>
</dbReference>
<dbReference type="GO" id="GO:0000146">
    <property type="term" value="F:microfilament motor activity"/>
    <property type="evidence" value="ECO:0007669"/>
    <property type="project" value="TreeGrafter"/>
</dbReference>
<keyword evidence="3 9" id="KW-0547">Nucleotide-binding</keyword>
<keyword evidence="4 9" id="KW-0067">ATP-binding</keyword>
<keyword evidence="10" id="KW-0175">Coiled coil</keyword>
<dbReference type="PRINTS" id="PR00193">
    <property type="entry name" value="MYOSINHEAVY"/>
</dbReference>
<comment type="caution">
    <text evidence="13">The sequence shown here is derived from an EMBL/GenBank/DDBJ whole genome shotgun (WGS) entry which is preliminary data.</text>
</comment>
<feature type="repeat" description="WD" evidence="8">
    <location>
        <begin position="1495"/>
        <end position="1536"/>
    </location>
</feature>
<dbReference type="SUPFAM" id="SSF54518">
    <property type="entry name" value="Tubby C-terminal domain-like"/>
    <property type="match status" value="1"/>
</dbReference>
<feature type="coiled-coil region" evidence="10">
    <location>
        <begin position="703"/>
        <end position="771"/>
    </location>
</feature>
<dbReference type="InterPro" id="IPR025659">
    <property type="entry name" value="Tubby-like_C"/>
</dbReference>